<evidence type="ECO:0008006" key="5">
    <source>
        <dbReference type="Google" id="ProtNLM"/>
    </source>
</evidence>
<keyword evidence="2" id="KW-0472">Membrane</keyword>
<dbReference type="Proteomes" id="UP001216907">
    <property type="component" value="Unassembled WGS sequence"/>
</dbReference>
<gene>
    <name evidence="3" type="ORF">PZE19_13820</name>
</gene>
<feature type="transmembrane region" description="Helical" evidence="2">
    <location>
        <begin position="58"/>
        <end position="81"/>
    </location>
</feature>
<accession>A0ABT6FBD0</accession>
<evidence type="ECO:0000256" key="1">
    <source>
        <dbReference type="SAM" id="MobiDB-lite"/>
    </source>
</evidence>
<keyword evidence="2" id="KW-0812">Transmembrane</keyword>
<dbReference type="RefSeq" id="WP_277861210.1">
    <property type="nucleotide sequence ID" value="NZ_JARRAG010000002.1"/>
</dbReference>
<evidence type="ECO:0000256" key="2">
    <source>
        <dbReference type="SAM" id="Phobius"/>
    </source>
</evidence>
<evidence type="ECO:0000313" key="4">
    <source>
        <dbReference type="Proteomes" id="UP001216907"/>
    </source>
</evidence>
<proteinExistence type="predicted"/>
<feature type="transmembrane region" description="Helical" evidence="2">
    <location>
        <begin position="88"/>
        <end position="106"/>
    </location>
</feature>
<name>A0ABT6FBD0_9BACT</name>
<keyword evidence="2" id="KW-1133">Transmembrane helix</keyword>
<evidence type="ECO:0000313" key="3">
    <source>
        <dbReference type="EMBL" id="MDG3004859.1"/>
    </source>
</evidence>
<protein>
    <recommendedName>
        <fullName evidence="5">Integral membrane protein</fullName>
    </recommendedName>
</protein>
<keyword evidence="4" id="KW-1185">Reference proteome</keyword>
<sequence>MDEPGSTIDDGSRGVGEGPGRARRAIPHEEVGRWALVCVLSSLLCAGIVVAFHEARWVRGVVGSLGFNAGAWGLGVAFWCSVRLRDRLCYLAAALSVPNVVAWAYVLDRVIHDWRP</sequence>
<feature type="transmembrane region" description="Helical" evidence="2">
    <location>
        <begin position="31"/>
        <end position="52"/>
    </location>
</feature>
<reference evidence="3 4" key="1">
    <citation type="submission" date="2023-03" db="EMBL/GenBank/DDBJ databases">
        <title>Paludisphaera mucosa sp. nov. a novel planctomycete from northern fen.</title>
        <authorList>
            <person name="Ivanova A."/>
        </authorList>
    </citation>
    <scope>NUCLEOTIDE SEQUENCE [LARGE SCALE GENOMIC DNA]</scope>
    <source>
        <strain evidence="3 4">Pla2</strain>
    </source>
</reference>
<comment type="caution">
    <text evidence="3">The sequence shown here is derived from an EMBL/GenBank/DDBJ whole genome shotgun (WGS) entry which is preliminary data.</text>
</comment>
<organism evidence="3 4">
    <name type="scientific">Paludisphaera mucosa</name>
    <dbReference type="NCBI Taxonomy" id="3030827"/>
    <lineage>
        <taxon>Bacteria</taxon>
        <taxon>Pseudomonadati</taxon>
        <taxon>Planctomycetota</taxon>
        <taxon>Planctomycetia</taxon>
        <taxon>Isosphaerales</taxon>
        <taxon>Isosphaeraceae</taxon>
        <taxon>Paludisphaera</taxon>
    </lineage>
</organism>
<feature type="region of interest" description="Disordered" evidence="1">
    <location>
        <begin position="1"/>
        <end position="22"/>
    </location>
</feature>
<dbReference type="EMBL" id="JARRAG010000002">
    <property type="protein sequence ID" value="MDG3004859.1"/>
    <property type="molecule type" value="Genomic_DNA"/>
</dbReference>